<keyword evidence="3" id="KW-1185">Reference proteome</keyword>
<feature type="transmembrane region" description="Helical" evidence="1">
    <location>
        <begin position="6"/>
        <end position="29"/>
    </location>
</feature>
<comment type="caution">
    <text evidence="2">The sequence shown here is derived from an EMBL/GenBank/DDBJ whole genome shotgun (WGS) entry which is preliminary data.</text>
</comment>
<protein>
    <submittedName>
        <fullName evidence="2">TIGR02206 family membrane protein</fullName>
    </submittedName>
</protein>
<keyword evidence="1" id="KW-0472">Membrane</keyword>
<feature type="transmembrane region" description="Helical" evidence="1">
    <location>
        <begin position="41"/>
        <end position="62"/>
    </location>
</feature>
<feature type="transmembrane region" description="Helical" evidence="1">
    <location>
        <begin position="127"/>
        <end position="149"/>
    </location>
</feature>
<feature type="transmembrane region" description="Helical" evidence="1">
    <location>
        <begin position="74"/>
        <end position="92"/>
    </location>
</feature>
<sequence>MSDTPPFILFGLAHLSALFVIGTLSILIARFSRDGLSAASQYRFGVALAVLLIAQEILHLWYQTNYQDRLLTSVLPLHLCGLSVLLTVWTLIARTYLTYEILYFWAWGGTLQALLTPDLEQGFPDPAFLTFFLGHGLVIVGVLYATLVYRFRPHVISIFKSLGALAITAALIAPINLWLGSNYLFLSQKPEQTSLMDVLGPWPWYLVSLTALAFVSSVLWYLPFYIKDRRAMAHAAESAMARPRRRA</sequence>
<dbReference type="Proteomes" id="UP001138802">
    <property type="component" value="Unassembled WGS sequence"/>
</dbReference>
<keyword evidence="1" id="KW-1133">Transmembrane helix</keyword>
<dbReference type="RefSeq" id="WP_200387693.1">
    <property type="nucleotide sequence ID" value="NZ_NRSD01000008.1"/>
</dbReference>
<reference evidence="2 3" key="1">
    <citation type="journal article" date="2020" name="Microorganisms">
        <title>Osmotic Adaptation and Compatible Solute Biosynthesis of Phototrophic Bacteria as Revealed from Genome Analyses.</title>
        <authorList>
            <person name="Imhoff J.F."/>
            <person name="Rahn T."/>
            <person name="Kunzel S."/>
            <person name="Keller A."/>
            <person name="Neulinger S.C."/>
        </authorList>
    </citation>
    <scope>NUCLEOTIDE SEQUENCE [LARGE SCALE GENOMIC DNA]</scope>
    <source>
        <strain evidence="2 3">DSM 21303</strain>
    </source>
</reference>
<dbReference type="EMBL" id="NRSD01000008">
    <property type="protein sequence ID" value="MBK1644886.1"/>
    <property type="molecule type" value="Genomic_DNA"/>
</dbReference>
<dbReference type="Pfam" id="PF14808">
    <property type="entry name" value="TMEM164"/>
    <property type="match status" value="1"/>
</dbReference>
<dbReference type="AlphaFoldDB" id="A0A9X1B9C0"/>
<feature type="transmembrane region" description="Helical" evidence="1">
    <location>
        <begin position="161"/>
        <end position="184"/>
    </location>
</feature>
<keyword evidence="1" id="KW-0812">Transmembrane</keyword>
<proteinExistence type="predicted"/>
<organism evidence="2 3">
    <name type="scientific">Thiocapsa imhoffii</name>
    <dbReference type="NCBI Taxonomy" id="382777"/>
    <lineage>
        <taxon>Bacteria</taxon>
        <taxon>Pseudomonadati</taxon>
        <taxon>Pseudomonadota</taxon>
        <taxon>Gammaproteobacteria</taxon>
        <taxon>Chromatiales</taxon>
        <taxon>Chromatiaceae</taxon>
        <taxon>Thiocapsa</taxon>
    </lineage>
</organism>
<evidence type="ECO:0000256" key="1">
    <source>
        <dbReference type="SAM" id="Phobius"/>
    </source>
</evidence>
<dbReference type="NCBIfam" id="TIGR02206">
    <property type="entry name" value="intg_mem_TP0381"/>
    <property type="match status" value="1"/>
</dbReference>
<dbReference type="InterPro" id="IPR011737">
    <property type="entry name" value="CHP02206_TP0381"/>
</dbReference>
<gene>
    <name evidence="2" type="ORF">CKO25_09535</name>
</gene>
<name>A0A9X1B9C0_9GAMM</name>
<feature type="transmembrane region" description="Helical" evidence="1">
    <location>
        <begin position="204"/>
        <end position="222"/>
    </location>
</feature>
<evidence type="ECO:0000313" key="3">
    <source>
        <dbReference type="Proteomes" id="UP001138802"/>
    </source>
</evidence>
<evidence type="ECO:0000313" key="2">
    <source>
        <dbReference type="EMBL" id="MBK1644886.1"/>
    </source>
</evidence>
<accession>A0A9X1B9C0</accession>